<gene>
    <name evidence="3" type="ORF">QCA50_003667</name>
</gene>
<sequence>MFTLPRGGPSSESSLDVSLPFSSMSSSKQVIVSSSDSDIKYNGNWTFIPEDDDHDAFHWTGTPNSGFTYEFVGTDISIVGALNPTDLKRYTPLVASFTIDNQDAVTNIAWNTTELVETVLWFQSGTLSSGQHQISVNVKSCSNFNTFIFFAIYYVPSETPPATVTLTSLISAPTASTTHMSNQDTVSGDVSKTDAPLGAIIGGVVGGLIFVGLVSLGLWYYFTNRRTRQANFFKLTNVDEWIDEEEDGKFPPRSPPPPPPVPFDLQSSRASSLYDPPPPSLTYHGAAGEGRSGSDAASSVLTGGSQRTTGTVLAVTNPTDVTSVTVVSRSKAEEAGLLYSSSEEATYHRDSGLRFGSAGEPSGSSHLPLTDVPPSYSEA</sequence>
<proteinExistence type="predicted"/>
<evidence type="ECO:0000313" key="3">
    <source>
        <dbReference type="EMBL" id="KAK7694091.1"/>
    </source>
</evidence>
<dbReference type="AlphaFoldDB" id="A0AAW0GMV8"/>
<feature type="region of interest" description="Disordered" evidence="1">
    <location>
        <begin position="330"/>
        <end position="379"/>
    </location>
</feature>
<evidence type="ECO:0000313" key="4">
    <source>
        <dbReference type="Proteomes" id="UP001385951"/>
    </source>
</evidence>
<feature type="region of interest" description="Disordered" evidence="1">
    <location>
        <begin position="244"/>
        <end position="314"/>
    </location>
</feature>
<dbReference type="Gene3D" id="2.60.120.260">
    <property type="entry name" value="Galactose-binding domain-like"/>
    <property type="match status" value="1"/>
</dbReference>
<dbReference type="EMBL" id="JASBNA010000003">
    <property type="protein sequence ID" value="KAK7694091.1"/>
    <property type="molecule type" value="Genomic_DNA"/>
</dbReference>
<keyword evidence="2" id="KW-0472">Membrane</keyword>
<accession>A0AAW0GMV8</accession>
<feature type="compositionally biased region" description="Polar residues" evidence="1">
    <location>
        <begin position="295"/>
        <end position="311"/>
    </location>
</feature>
<keyword evidence="2" id="KW-0812">Transmembrane</keyword>
<evidence type="ECO:0000256" key="2">
    <source>
        <dbReference type="SAM" id="Phobius"/>
    </source>
</evidence>
<name>A0AAW0GMV8_9APHY</name>
<reference evidence="3 4" key="1">
    <citation type="submission" date="2022-09" db="EMBL/GenBank/DDBJ databases">
        <authorList>
            <person name="Palmer J.M."/>
        </authorList>
    </citation>
    <scope>NUCLEOTIDE SEQUENCE [LARGE SCALE GENOMIC DNA]</scope>
    <source>
        <strain evidence="3 4">DSM 7382</strain>
    </source>
</reference>
<keyword evidence="2" id="KW-1133">Transmembrane helix</keyword>
<organism evidence="3 4">
    <name type="scientific">Cerrena zonata</name>
    <dbReference type="NCBI Taxonomy" id="2478898"/>
    <lineage>
        <taxon>Eukaryota</taxon>
        <taxon>Fungi</taxon>
        <taxon>Dikarya</taxon>
        <taxon>Basidiomycota</taxon>
        <taxon>Agaricomycotina</taxon>
        <taxon>Agaricomycetes</taxon>
        <taxon>Polyporales</taxon>
        <taxon>Cerrenaceae</taxon>
        <taxon>Cerrena</taxon>
    </lineage>
</organism>
<comment type="caution">
    <text evidence="3">The sequence shown here is derived from an EMBL/GenBank/DDBJ whole genome shotgun (WGS) entry which is preliminary data.</text>
</comment>
<feature type="compositionally biased region" description="Pro residues" evidence="1">
    <location>
        <begin position="252"/>
        <end position="262"/>
    </location>
</feature>
<keyword evidence="4" id="KW-1185">Reference proteome</keyword>
<feature type="transmembrane region" description="Helical" evidence="2">
    <location>
        <begin position="197"/>
        <end position="222"/>
    </location>
</feature>
<dbReference type="Proteomes" id="UP001385951">
    <property type="component" value="Unassembled WGS sequence"/>
</dbReference>
<evidence type="ECO:0000256" key="1">
    <source>
        <dbReference type="SAM" id="MobiDB-lite"/>
    </source>
</evidence>
<protein>
    <submittedName>
        <fullName evidence="3">Uncharacterized protein</fullName>
    </submittedName>
</protein>